<dbReference type="PROSITE" id="PS00211">
    <property type="entry name" value="ABC_TRANSPORTER_1"/>
    <property type="match status" value="1"/>
</dbReference>
<protein>
    <submittedName>
        <fullName evidence="6">ABC-F family ATP-binding cassette domain-containing protein</fullName>
    </submittedName>
</protein>
<sequence>MILSCSHLSKSFGSKTVIADASFHIEDHEKAAIVGINGAGKSTLLKMITGELPADSGEAVLAKGKTLGYLAQHQDLTSSRSIFEELQKVKQPLLEMEKKIRSLELEMKEASGEELENLLSQYSRLNHEFEAGNGYAWKSEITGVLKGLGFEEEEFSKPISTLSGGQKTRVFLGKLLLSKPDVIMLDEPTNHLDMESIAWLETYLINYPGAVIIVAHDRYFLDRVVTKIIELDGGRASVFHGNYTAYSEKRAMLREAKMKAWLNQQQEIRHQEEVIAKLKSFNREKSIKRAESREKMLEKMERVEKPAEINDEMVIRLEPNVISGNDVLTVRGLSKAFGPQLLFKDVDFDIKRGERVAIIGNNGTGKTTILKILNRMLEPDSGDIRLGSKVHIGYYDQEHQVLHMEKTLFDELQDTYPTMDNTQIRNVLAAFLFTGDDVFKRIGDLSGGERGRVSLAKLMLSEANFLILDEPTNHLDITSKEILEDALIHYTGTVLYVSHDRYFINRTATRILDLKNQTLINYIGNYDYYLEKKEVMEELHAAPEMKAQEAPAESEVKLDWKAQKEEQARKRKLQNELKKTEEEIASLETRDGELDHQLTMEEVYTDHQKVREINEEKTFIAGRLEELYARWEELAEEA</sequence>
<proteinExistence type="predicted"/>
<dbReference type="Proteomes" id="UP000824101">
    <property type="component" value="Unassembled WGS sequence"/>
</dbReference>
<gene>
    <name evidence="6" type="ORF">IAA17_02190</name>
</gene>
<keyword evidence="3 6" id="KW-0067">ATP-binding</keyword>
<dbReference type="InterPro" id="IPR037118">
    <property type="entry name" value="Val-tRNA_synth_C_sf"/>
</dbReference>
<keyword evidence="2" id="KW-0547">Nucleotide-binding</keyword>
<feature type="domain" description="ABC transporter" evidence="5">
    <location>
        <begin position="328"/>
        <end position="541"/>
    </location>
</feature>
<name>A0A9D2K4R3_9FIRM</name>
<dbReference type="PROSITE" id="PS50893">
    <property type="entry name" value="ABC_TRANSPORTER_2"/>
    <property type="match status" value="2"/>
</dbReference>
<dbReference type="GO" id="GO:0005524">
    <property type="term" value="F:ATP binding"/>
    <property type="evidence" value="ECO:0007669"/>
    <property type="project" value="UniProtKB-KW"/>
</dbReference>
<evidence type="ECO:0000313" key="7">
    <source>
        <dbReference type="Proteomes" id="UP000824101"/>
    </source>
</evidence>
<feature type="domain" description="ABC transporter" evidence="5">
    <location>
        <begin position="3"/>
        <end position="258"/>
    </location>
</feature>
<reference evidence="6" key="1">
    <citation type="journal article" date="2021" name="PeerJ">
        <title>Extensive microbial diversity within the chicken gut microbiome revealed by metagenomics and culture.</title>
        <authorList>
            <person name="Gilroy R."/>
            <person name="Ravi A."/>
            <person name="Getino M."/>
            <person name="Pursley I."/>
            <person name="Horton D.L."/>
            <person name="Alikhan N.F."/>
            <person name="Baker D."/>
            <person name="Gharbi K."/>
            <person name="Hall N."/>
            <person name="Watson M."/>
            <person name="Adriaenssens E.M."/>
            <person name="Foster-Nyarko E."/>
            <person name="Jarju S."/>
            <person name="Secka A."/>
            <person name="Antonio M."/>
            <person name="Oren A."/>
            <person name="Chaudhuri R.R."/>
            <person name="La Ragione R."/>
            <person name="Hildebrand F."/>
            <person name="Pallen M.J."/>
        </authorList>
    </citation>
    <scope>NUCLEOTIDE SEQUENCE</scope>
    <source>
        <strain evidence="6">ChiBcec1-1093</strain>
    </source>
</reference>
<dbReference type="SMART" id="SM00382">
    <property type="entry name" value="AAA"/>
    <property type="match status" value="2"/>
</dbReference>
<evidence type="ECO:0000256" key="4">
    <source>
        <dbReference type="SAM" id="Coils"/>
    </source>
</evidence>
<keyword evidence="1" id="KW-0677">Repeat</keyword>
<feature type="coiled-coil region" evidence="4">
    <location>
        <begin position="93"/>
        <end position="128"/>
    </location>
</feature>
<dbReference type="InterPro" id="IPR003439">
    <property type="entry name" value="ABC_transporter-like_ATP-bd"/>
</dbReference>
<dbReference type="InterPro" id="IPR032524">
    <property type="entry name" value="ABC_tran_C"/>
</dbReference>
<dbReference type="AlphaFoldDB" id="A0A9D2K4R3"/>
<evidence type="ECO:0000259" key="5">
    <source>
        <dbReference type="PROSITE" id="PS50893"/>
    </source>
</evidence>
<dbReference type="PANTHER" id="PTHR42855">
    <property type="entry name" value="ABC TRANSPORTER ATP-BINDING SUBUNIT"/>
    <property type="match status" value="1"/>
</dbReference>
<accession>A0A9D2K4R3</accession>
<dbReference type="EMBL" id="DXBC01000036">
    <property type="protein sequence ID" value="HIZ78591.1"/>
    <property type="molecule type" value="Genomic_DNA"/>
</dbReference>
<reference evidence="6" key="2">
    <citation type="submission" date="2021-04" db="EMBL/GenBank/DDBJ databases">
        <authorList>
            <person name="Gilroy R."/>
        </authorList>
    </citation>
    <scope>NUCLEOTIDE SEQUENCE</scope>
    <source>
        <strain evidence="6">ChiBcec1-1093</strain>
    </source>
</reference>
<keyword evidence="4" id="KW-0175">Coiled coil</keyword>
<organism evidence="6 7">
    <name type="scientific">Candidatus Lachnoclostridium stercorigallinarum</name>
    <dbReference type="NCBI Taxonomy" id="2838634"/>
    <lineage>
        <taxon>Bacteria</taxon>
        <taxon>Bacillati</taxon>
        <taxon>Bacillota</taxon>
        <taxon>Clostridia</taxon>
        <taxon>Lachnospirales</taxon>
        <taxon>Lachnospiraceae</taxon>
    </lineage>
</organism>
<dbReference type="CDD" id="cd03221">
    <property type="entry name" value="ABCF_EF-3"/>
    <property type="match status" value="2"/>
</dbReference>
<evidence type="ECO:0000256" key="3">
    <source>
        <dbReference type="ARBA" id="ARBA00022840"/>
    </source>
</evidence>
<evidence type="ECO:0000256" key="2">
    <source>
        <dbReference type="ARBA" id="ARBA00022741"/>
    </source>
</evidence>
<dbReference type="PANTHER" id="PTHR42855:SF2">
    <property type="entry name" value="DRUG RESISTANCE ABC TRANSPORTER,ATP-BINDING PROTEIN"/>
    <property type="match status" value="1"/>
</dbReference>
<dbReference type="Gene3D" id="3.40.50.300">
    <property type="entry name" value="P-loop containing nucleotide triphosphate hydrolases"/>
    <property type="match status" value="2"/>
</dbReference>
<evidence type="ECO:0000313" key="6">
    <source>
        <dbReference type="EMBL" id="HIZ78591.1"/>
    </source>
</evidence>
<dbReference type="InterPro" id="IPR003593">
    <property type="entry name" value="AAA+_ATPase"/>
</dbReference>
<dbReference type="GO" id="GO:0016887">
    <property type="term" value="F:ATP hydrolysis activity"/>
    <property type="evidence" value="ECO:0007669"/>
    <property type="project" value="InterPro"/>
</dbReference>
<comment type="caution">
    <text evidence="6">The sequence shown here is derived from an EMBL/GenBank/DDBJ whole genome shotgun (WGS) entry which is preliminary data.</text>
</comment>
<dbReference type="InterPro" id="IPR032781">
    <property type="entry name" value="ABC_tran_Xtn"/>
</dbReference>
<dbReference type="Gene3D" id="1.10.287.380">
    <property type="entry name" value="Valyl-tRNA synthetase, C-terminal domain"/>
    <property type="match status" value="1"/>
</dbReference>
<dbReference type="InterPro" id="IPR017871">
    <property type="entry name" value="ABC_transporter-like_CS"/>
</dbReference>
<dbReference type="SUPFAM" id="SSF52540">
    <property type="entry name" value="P-loop containing nucleoside triphosphate hydrolases"/>
    <property type="match status" value="2"/>
</dbReference>
<dbReference type="Pfam" id="PF00005">
    <property type="entry name" value="ABC_tran"/>
    <property type="match status" value="2"/>
</dbReference>
<feature type="coiled-coil region" evidence="4">
    <location>
        <begin position="563"/>
        <end position="597"/>
    </location>
</feature>
<dbReference type="InterPro" id="IPR051309">
    <property type="entry name" value="ABCF_ATPase"/>
</dbReference>
<dbReference type="InterPro" id="IPR027417">
    <property type="entry name" value="P-loop_NTPase"/>
</dbReference>
<evidence type="ECO:0000256" key="1">
    <source>
        <dbReference type="ARBA" id="ARBA00022737"/>
    </source>
</evidence>
<dbReference type="GO" id="GO:0003677">
    <property type="term" value="F:DNA binding"/>
    <property type="evidence" value="ECO:0007669"/>
    <property type="project" value="InterPro"/>
</dbReference>
<dbReference type="Pfam" id="PF12848">
    <property type="entry name" value="ABC_tran_Xtn"/>
    <property type="match status" value="1"/>
</dbReference>
<dbReference type="FunFam" id="3.40.50.300:FF:000309">
    <property type="entry name" value="ABC transporter ATP-binding protein"/>
    <property type="match status" value="1"/>
</dbReference>
<dbReference type="FunFam" id="3.40.50.300:FF:000011">
    <property type="entry name" value="Putative ABC transporter ATP-binding component"/>
    <property type="match status" value="1"/>
</dbReference>
<dbReference type="Pfam" id="PF16326">
    <property type="entry name" value="ABC_tran_CTD"/>
    <property type="match status" value="1"/>
</dbReference>